<dbReference type="Pfam" id="PF13489">
    <property type="entry name" value="Methyltransf_23"/>
    <property type="match status" value="1"/>
</dbReference>
<organism evidence="10 11">
    <name type="scientific">Boothiomyces macroporosus</name>
    <dbReference type="NCBI Taxonomy" id="261099"/>
    <lineage>
        <taxon>Eukaryota</taxon>
        <taxon>Fungi</taxon>
        <taxon>Fungi incertae sedis</taxon>
        <taxon>Chytridiomycota</taxon>
        <taxon>Chytridiomycota incertae sedis</taxon>
        <taxon>Chytridiomycetes</taxon>
        <taxon>Rhizophydiales</taxon>
        <taxon>Terramycetaceae</taxon>
        <taxon>Boothiomyces</taxon>
    </lineage>
</organism>
<evidence type="ECO:0000256" key="2">
    <source>
        <dbReference type="ARBA" id="ARBA00004496"/>
    </source>
</evidence>
<keyword evidence="5 10" id="KW-0489">Methyltransferase</keyword>
<sequence>MFAFDFGEQPESNKQEAVKREVAPGFKVEFTREQLEEKVQLVAQVVASKKSQLYRRCVTDVNFQIAQNEEMDGILAKSIQQSSDLITGEYEGGIKTWECSIDLLEYLENNTDIVNGKKVIELGCGSALPGIFCLEAGAKFVSFQDYNESVIRLVTAPNVVLNTTHVQTEFDAYGCFEHEMTMNSPALNMVDFYAGDWANLLFIEQKYDVILTSETIYEAESIPSLLELIKKLLAPNGAA</sequence>
<keyword evidence="8" id="KW-0539">Nucleus</keyword>
<dbReference type="GO" id="GO:0018064">
    <property type="term" value="F:protein-L-histidine N-tele-methyltransferase activity"/>
    <property type="evidence" value="ECO:0007669"/>
    <property type="project" value="UniProtKB-EC"/>
</dbReference>
<dbReference type="EC" id="2.1.1.85" evidence="3"/>
<comment type="subcellular location">
    <subcellularLocation>
        <location evidence="2">Cytoplasm</location>
    </subcellularLocation>
    <subcellularLocation>
        <location evidence="1">Nucleus</location>
    </subcellularLocation>
</comment>
<dbReference type="EMBL" id="JADGKB010000057">
    <property type="protein sequence ID" value="KAJ3255996.1"/>
    <property type="molecule type" value="Genomic_DNA"/>
</dbReference>
<name>A0AAD5UEP5_9FUNG</name>
<dbReference type="GO" id="GO:0005737">
    <property type="term" value="C:cytoplasm"/>
    <property type="evidence" value="ECO:0007669"/>
    <property type="project" value="UniProtKB-SubCell"/>
</dbReference>
<dbReference type="PANTHER" id="PTHR14614">
    <property type="entry name" value="HEPATOCELLULAR CARCINOMA-ASSOCIATED ANTIGEN"/>
    <property type="match status" value="1"/>
</dbReference>
<dbReference type="CDD" id="cd02440">
    <property type="entry name" value="AdoMet_MTases"/>
    <property type="match status" value="1"/>
</dbReference>
<dbReference type="GO" id="GO:0005634">
    <property type="term" value="C:nucleus"/>
    <property type="evidence" value="ECO:0007669"/>
    <property type="project" value="UniProtKB-SubCell"/>
</dbReference>
<evidence type="ECO:0000256" key="6">
    <source>
        <dbReference type="ARBA" id="ARBA00022679"/>
    </source>
</evidence>
<keyword evidence="4" id="KW-0963">Cytoplasm</keyword>
<evidence type="ECO:0000256" key="8">
    <source>
        <dbReference type="ARBA" id="ARBA00023242"/>
    </source>
</evidence>
<evidence type="ECO:0000256" key="1">
    <source>
        <dbReference type="ARBA" id="ARBA00004123"/>
    </source>
</evidence>
<dbReference type="GO" id="GO:0032259">
    <property type="term" value="P:methylation"/>
    <property type="evidence" value="ECO:0007669"/>
    <property type="project" value="UniProtKB-KW"/>
</dbReference>
<evidence type="ECO:0000256" key="9">
    <source>
        <dbReference type="ARBA" id="ARBA00038126"/>
    </source>
</evidence>
<dbReference type="Gene3D" id="3.40.50.150">
    <property type="entry name" value="Vaccinia Virus protein VP39"/>
    <property type="match status" value="1"/>
</dbReference>
<dbReference type="InterPro" id="IPR019410">
    <property type="entry name" value="Methyltransf_16"/>
</dbReference>
<dbReference type="AlphaFoldDB" id="A0AAD5UEP5"/>
<evidence type="ECO:0000256" key="7">
    <source>
        <dbReference type="ARBA" id="ARBA00022691"/>
    </source>
</evidence>
<protein>
    <recommendedName>
        <fullName evidence="3">protein-histidine N-methyltransferase</fullName>
        <ecNumber evidence="3">2.1.1.85</ecNumber>
    </recommendedName>
</protein>
<comment type="similarity">
    <text evidence="9">Belongs to the methyltransferase superfamily. METTL18 family.</text>
</comment>
<evidence type="ECO:0000313" key="11">
    <source>
        <dbReference type="Proteomes" id="UP001210925"/>
    </source>
</evidence>
<keyword evidence="7" id="KW-0949">S-adenosyl-L-methionine</keyword>
<keyword evidence="6" id="KW-0808">Transferase</keyword>
<evidence type="ECO:0000256" key="4">
    <source>
        <dbReference type="ARBA" id="ARBA00022490"/>
    </source>
</evidence>
<keyword evidence="11" id="KW-1185">Reference proteome</keyword>
<reference evidence="10" key="1">
    <citation type="submission" date="2020-05" db="EMBL/GenBank/DDBJ databases">
        <title>Phylogenomic resolution of chytrid fungi.</title>
        <authorList>
            <person name="Stajich J.E."/>
            <person name="Amses K."/>
            <person name="Simmons R."/>
            <person name="Seto K."/>
            <person name="Myers J."/>
            <person name="Bonds A."/>
            <person name="Quandt C.A."/>
            <person name="Barry K."/>
            <person name="Liu P."/>
            <person name="Grigoriev I."/>
            <person name="Longcore J.E."/>
            <person name="James T.Y."/>
        </authorList>
    </citation>
    <scope>NUCLEOTIDE SEQUENCE</scope>
    <source>
        <strain evidence="10">PLAUS21</strain>
    </source>
</reference>
<accession>A0AAD5UEP5</accession>
<evidence type="ECO:0000313" key="10">
    <source>
        <dbReference type="EMBL" id="KAJ3255996.1"/>
    </source>
</evidence>
<comment type="caution">
    <text evidence="10">The sequence shown here is derived from an EMBL/GenBank/DDBJ whole genome shotgun (WGS) entry which is preliminary data.</text>
</comment>
<gene>
    <name evidence="10" type="primary">METTL18</name>
    <name evidence="10" type="ORF">HK103_005803</name>
</gene>
<proteinExistence type="inferred from homology"/>
<evidence type="ECO:0000256" key="5">
    <source>
        <dbReference type="ARBA" id="ARBA00022603"/>
    </source>
</evidence>
<dbReference type="Proteomes" id="UP001210925">
    <property type="component" value="Unassembled WGS sequence"/>
</dbReference>
<dbReference type="InterPro" id="IPR029063">
    <property type="entry name" value="SAM-dependent_MTases_sf"/>
</dbReference>
<evidence type="ECO:0000256" key="3">
    <source>
        <dbReference type="ARBA" id="ARBA00012533"/>
    </source>
</evidence>
<dbReference type="SUPFAM" id="SSF53335">
    <property type="entry name" value="S-adenosyl-L-methionine-dependent methyltransferases"/>
    <property type="match status" value="1"/>
</dbReference>
<dbReference type="PANTHER" id="PTHR14614:SF39">
    <property type="entry name" value="HISTIDINE PROTEIN METHYLTRANSFERASE 1 HOMOLOG"/>
    <property type="match status" value="1"/>
</dbReference>